<sequence length="496" mass="54554">MPIDSRRPSSSNRPCGIYNDDICINIDGSDKYKYRTQLFMNGGYTFCSLQLSSNIASPDNFIQMISNETSTIKTLNLCQDVNTQKNLICGALLGNAGIKINTTFSDYSVTSGNNCGSEITNDVGGGVNALMLIGNKALGNGKRNIKMYDYVNVYGKMDIVNNGNDNALNAQINATSGWVDALCVKSIWNEGGYSGLSFYRYNDFNASPVQAMRWMHKFNGGVNQRNEMSLFSTNPWENNQQLIFLGWGLKTISLSRIRYVAPGRVDMSRSWSRAHHDKDVAAAAFLVDHLKPIFEAFTSQREWYCAVDWAVLVVGSVIIGVANVQASNDISAACTVARWGAGCMLVLGLLNLALGLWLRPYRIRIDFWMAVLLGGLECLSIALVLSGSVYAAEIVVTVSSVLESWVSVTLLLLLIVRRWTAESRLAASTDGTALRSSRDNCARNTVGHYRTRSSHHSKVAVELQRGMFSATQEMQLRALVELVCSSAASHHERGVI</sequence>
<keyword evidence="1" id="KW-1133">Transmembrane helix</keyword>
<gene>
    <name evidence="2" type="ORF">BSAL_25555</name>
</gene>
<dbReference type="EMBL" id="CYKH01001804">
    <property type="protein sequence ID" value="CUG90212.1"/>
    <property type="molecule type" value="Genomic_DNA"/>
</dbReference>
<feature type="transmembrane region" description="Helical" evidence="1">
    <location>
        <begin position="394"/>
        <end position="416"/>
    </location>
</feature>
<accession>A0A0S4JJV7</accession>
<organism evidence="2 3">
    <name type="scientific">Bodo saltans</name>
    <name type="common">Flagellated protozoan</name>
    <dbReference type="NCBI Taxonomy" id="75058"/>
    <lineage>
        <taxon>Eukaryota</taxon>
        <taxon>Discoba</taxon>
        <taxon>Euglenozoa</taxon>
        <taxon>Kinetoplastea</taxon>
        <taxon>Metakinetoplastina</taxon>
        <taxon>Eubodonida</taxon>
        <taxon>Bodonidae</taxon>
        <taxon>Bodo</taxon>
    </lineage>
</organism>
<feature type="transmembrane region" description="Helical" evidence="1">
    <location>
        <begin position="303"/>
        <end position="324"/>
    </location>
</feature>
<keyword evidence="1 2" id="KW-0812">Transmembrane</keyword>
<feature type="transmembrane region" description="Helical" evidence="1">
    <location>
        <begin position="365"/>
        <end position="388"/>
    </location>
</feature>
<name>A0A0S4JJV7_BODSA</name>
<dbReference type="VEuPathDB" id="TriTrypDB:BSAL_25555"/>
<reference evidence="3" key="1">
    <citation type="submission" date="2015-09" db="EMBL/GenBank/DDBJ databases">
        <authorList>
            <consortium name="Pathogen Informatics"/>
        </authorList>
    </citation>
    <scope>NUCLEOTIDE SEQUENCE [LARGE SCALE GENOMIC DNA]</scope>
    <source>
        <strain evidence="3">Lake Konstanz</strain>
    </source>
</reference>
<proteinExistence type="predicted"/>
<keyword evidence="1" id="KW-0472">Membrane</keyword>
<evidence type="ECO:0000313" key="2">
    <source>
        <dbReference type="EMBL" id="CUG90212.1"/>
    </source>
</evidence>
<evidence type="ECO:0000313" key="3">
    <source>
        <dbReference type="Proteomes" id="UP000051952"/>
    </source>
</evidence>
<protein>
    <submittedName>
        <fullName evidence="2">Transmembrane protein, putative</fullName>
    </submittedName>
</protein>
<keyword evidence="3" id="KW-1185">Reference proteome</keyword>
<dbReference type="Proteomes" id="UP000051952">
    <property type="component" value="Unassembled WGS sequence"/>
</dbReference>
<dbReference type="AlphaFoldDB" id="A0A0S4JJV7"/>
<feature type="transmembrane region" description="Helical" evidence="1">
    <location>
        <begin position="336"/>
        <end position="358"/>
    </location>
</feature>
<evidence type="ECO:0000256" key="1">
    <source>
        <dbReference type="SAM" id="Phobius"/>
    </source>
</evidence>